<accession>A0ABT3CRN2</accession>
<evidence type="ECO:0000313" key="5">
    <source>
        <dbReference type="Proteomes" id="UP001300692"/>
    </source>
</evidence>
<protein>
    <submittedName>
        <fullName evidence="4">O-methyltransferase</fullName>
    </submittedName>
</protein>
<sequence>MDFLDTEIQRYSDAHCSPEGELLHRIERETHLEVMRPRMLSGPMQGRVLSMFSAMIKPQCILEIGTFTGYSALCLAEGLAEGGRLITMDIDEELEDRVRGYFSESKYGDQIDYRIGKGLDIIPQLEESFDLVFIDADKVNYRQYYELLIPKMNKGGIIIADNVLWSGKVVEEVKDNDLATKALLDFNDFVQKDDRVENVLMPLRDGLMIARVL</sequence>
<reference evidence="4 5" key="1">
    <citation type="submission" date="2022-10" db="EMBL/GenBank/DDBJ databases">
        <title>Comparative genomics and taxonomic characterization of three novel marine species of genus Reichenbachiella exhibiting antioxidant and polysaccharide degradation activities.</title>
        <authorList>
            <person name="Muhammad N."/>
            <person name="Lee Y.-J."/>
            <person name="Ko J."/>
            <person name="Kim S.-G."/>
        </authorList>
    </citation>
    <scope>NUCLEOTIDE SEQUENCE [LARGE SCALE GENOMIC DNA]</scope>
    <source>
        <strain evidence="4 5">ABR2-5</strain>
    </source>
</reference>
<keyword evidence="2" id="KW-0808">Transferase</keyword>
<dbReference type="Proteomes" id="UP001300692">
    <property type="component" value="Unassembled WGS sequence"/>
</dbReference>
<keyword evidence="3" id="KW-0949">S-adenosyl-L-methionine</keyword>
<organism evidence="4 5">
    <name type="scientific">Reichenbachiella ulvae</name>
    <dbReference type="NCBI Taxonomy" id="2980104"/>
    <lineage>
        <taxon>Bacteria</taxon>
        <taxon>Pseudomonadati</taxon>
        <taxon>Bacteroidota</taxon>
        <taxon>Cytophagia</taxon>
        <taxon>Cytophagales</taxon>
        <taxon>Reichenbachiellaceae</taxon>
        <taxon>Reichenbachiella</taxon>
    </lineage>
</organism>
<proteinExistence type="predicted"/>
<dbReference type="RefSeq" id="WP_264137057.1">
    <property type="nucleotide sequence ID" value="NZ_JAOYOD010000001.1"/>
</dbReference>
<dbReference type="PROSITE" id="PS51682">
    <property type="entry name" value="SAM_OMT_I"/>
    <property type="match status" value="1"/>
</dbReference>
<name>A0ABT3CRN2_9BACT</name>
<comment type="caution">
    <text evidence="4">The sequence shown here is derived from an EMBL/GenBank/DDBJ whole genome shotgun (WGS) entry which is preliminary data.</text>
</comment>
<keyword evidence="5" id="KW-1185">Reference proteome</keyword>
<dbReference type="EMBL" id="JAOYOD010000001">
    <property type="protein sequence ID" value="MCV9386272.1"/>
    <property type="molecule type" value="Genomic_DNA"/>
</dbReference>
<keyword evidence="1" id="KW-0489">Methyltransferase</keyword>
<dbReference type="InterPro" id="IPR050362">
    <property type="entry name" value="Cation-dep_OMT"/>
</dbReference>
<dbReference type="InterPro" id="IPR002935">
    <property type="entry name" value="SAM_O-MeTrfase"/>
</dbReference>
<dbReference type="Pfam" id="PF01596">
    <property type="entry name" value="Methyltransf_3"/>
    <property type="match status" value="1"/>
</dbReference>
<evidence type="ECO:0000256" key="2">
    <source>
        <dbReference type="ARBA" id="ARBA00022679"/>
    </source>
</evidence>
<dbReference type="CDD" id="cd02440">
    <property type="entry name" value="AdoMet_MTases"/>
    <property type="match status" value="1"/>
</dbReference>
<dbReference type="PANTHER" id="PTHR10509:SF14">
    <property type="entry name" value="CAFFEOYL-COA O-METHYLTRANSFERASE 3-RELATED"/>
    <property type="match status" value="1"/>
</dbReference>
<gene>
    <name evidence="4" type="ORF">N7U62_06325</name>
</gene>
<dbReference type="InterPro" id="IPR029063">
    <property type="entry name" value="SAM-dependent_MTases_sf"/>
</dbReference>
<evidence type="ECO:0000256" key="1">
    <source>
        <dbReference type="ARBA" id="ARBA00022603"/>
    </source>
</evidence>
<dbReference type="Gene3D" id="3.40.50.150">
    <property type="entry name" value="Vaccinia Virus protein VP39"/>
    <property type="match status" value="1"/>
</dbReference>
<dbReference type="PANTHER" id="PTHR10509">
    <property type="entry name" value="O-METHYLTRANSFERASE-RELATED"/>
    <property type="match status" value="1"/>
</dbReference>
<evidence type="ECO:0000313" key="4">
    <source>
        <dbReference type="EMBL" id="MCV9386272.1"/>
    </source>
</evidence>
<dbReference type="SUPFAM" id="SSF53335">
    <property type="entry name" value="S-adenosyl-L-methionine-dependent methyltransferases"/>
    <property type="match status" value="1"/>
</dbReference>
<evidence type="ECO:0000256" key="3">
    <source>
        <dbReference type="ARBA" id="ARBA00022691"/>
    </source>
</evidence>